<evidence type="ECO:0008006" key="3">
    <source>
        <dbReference type="Google" id="ProtNLM"/>
    </source>
</evidence>
<dbReference type="PANTHER" id="PTHR24559">
    <property type="entry name" value="TRANSPOSON TY3-I GAG-POL POLYPROTEIN"/>
    <property type="match status" value="1"/>
</dbReference>
<dbReference type="Proteomes" id="UP001454036">
    <property type="component" value="Unassembled WGS sequence"/>
</dbReference>
<accession>A0AAV3PMQ4</accession>
<dbReference type="SUPFAM" id="SSF56672">
    <property type="entry name" value="DNA/RNA polymerases"/>
    <property type="match status" value="1"/>
</dbReference>
<organism evidence="1 2">
    <name type="scientific">Lithospermum erythrorhizon</name>
    <name type="common">Purple gromwell</name>
    <name type="synonym">Lithospermum officinale var. erythrorhizon</name>
    <dbReference type="NCBI Taxonomy" id="34254"/>
    <lineage>
        <taxon>Eukaryota</taxon>
        <taxon>Viridiplantae</taxon>
        <taxon>Streptophyta</taxon>
        <taxon>Embryophyta</taxon>
        <taxon>Tracheophyta</taxon>
        <taxon>Spermatophyta</taxon>
        <taxon>Magnoliopsida</taxon>
        <taxon>eudicotyledons</taxon>
        <taxon>Gunneridae</taxon>
        <taxon>Pentapetalae</taxon>
        <taxon>asterids</taxon>
        <taxon>lamiids</taxon>
        <taxon>Boraginales</taxon>
        <taxon>Boraginaceae</taxon>
        <taxon>Boraginoideae</taxon>
        <taxon>Lithospermeae</taxon>
        <taxon>Lithospermum</taxon>
    </lineage>
</organism>
<dbReference type="InterPro" id="IPR053134">
    <property type="entry name" value="RNA-dir_DNA_polymerase"/>
</dbReference>
<dbReference type="EMBL" id="BAABME010001749">
    <property type="protein sequence ID" value="GAA0151257.1"/>
    <property type="molecule type" value="Genomic_DNA"/>
</dbReference>
<dbReference type="InterPro" id="IPR043502">
    <property type="entry name" value="DNA/RNA_pol_sf"/>
</dbReference>
<sequence>MCTDFTSLNKACTKDCYLLPCLERLVHGSTGHKVFDFMDTLRGYHQIIKRMKKNRFHYKIWTVLLKGNALRPKERKGNLLENG</sequence>
<dbReference type="Gene3D" id="3.30.70.270">
    <property type="match status" value="1"/>
</dbReference>
<comment type="caution">
    <text evidence="1">The sequence shown here is derived from an EMBL/GenBank/DDBJ whole genome shotgun (WGS) entry which is preliminary data.</text>
</comment>
<gene>
    <name evidence="1" type="ORF">LIER_10013</name>
</gene>
<reference evidence="1 2" key="1">
    <citation type="submission" date="2024-01" db="EMBL/GenBank/DDBJ databases">
        <title>The complete chloroplast genome sequence of Lithospermum erythrorhizon: insights into the phylogenetic relationship among Boraginaceae species and the maternal lineages of purple gromwells.</title>
        <authorList>
            <person name="Okada T."/>
            <person name="Watanabe K."/>
        </authorList>
    </citation>
    <scope>NUCLEOTIDE SEQUENCE [LARGE SCALE GENOMIC DNA]</scope>
</reference>
<dbReference type="PANTHER" id="PTHR24559:SF430">
    <property type="entry name" value="RNA-DIRECTED DNA POLYMERASE"/>
    <property type="match status" value="1"/>
</dbReference>
<proteinExistence type="predicted"/>
<evidence type="ECO:0000313" key="2">
    <source>
        <dbReference type="Proteomes" id="UP001454036"/>
    </source>
</evidence>
<dbReference type="InterPro" id="IPR043128">
    <property type="entry name" value="Rev_trsase/Diguanyl_cyclase"/>
</dbReference>
<protein>
    <recommendedName>
        <fullName evidence="3">Reverse transcriptase</fullName>
    </recommendedName>
</protein>
<dbReference type="AlphaFoldDB" id="A0AAV3PMQ4"/>
<evidence type="ECO:0000313" key="1">
    <source>
        <dbReference type="EMBL" id="GAA0151257.1"/>
    </source>
</evidence>
<keyword evidence="2" id="KW-1185">Reference proteome</keyword>
<name>A0AAV3PMQ4_LITER</name>